<evidence type="ECO:0000313" key="9">
    <source>
        <dbReference type="EMBL" id="QJT07965.1"/>
    </source>
</evidence>
<evidence type="ECO:0000313" key="10">
    <source>
        <dbReference type="Proteomes" id="UP000503251"/>
    </source>
</evidence>
<keyword evidence="10" id="KW-1185">Reference proteome</keyword>
<evidence type="ECO:0000256" key="6">
    <source>
        <dbReference type="ARBA" id="ARBA00023136"/>
    </source>
</evidence>
<dbReference type="InterPro" id="IPR017475">
    <property type="entry name" value="EPS_sugar_tfrase"/>
</dbReference>
<proteinExistence type="inferred from homology"/>
<evidence type="ECO:0000256" key="3">
    <source>
        <dbReference type="ARBA" id="ARBA00022679"/>
    </source>
</evidence>
<dbReference type="Proteomes" id="UP000503251">
    <property type="component" value="Chromosome"/>
</dbReference>
<keyword evidence="4 7" id="KW-0812">Transmembrane</keyword>
<evidence type="ECO:0000259" key="8">
    <source>
        <dbReference type="Pfam" id="PF02397"/>
    </source>
</evidence>
<comment type="similarity">
    <text evidence="2">Belongs to the bacterial sugar transferase family.</text>
</comment>
<protein>
    <submittedName>
        <fullName evidence="9">TIGR03013 family PEP-CTERM/XrtA system glycosyltransferase</fullName>
    </submittedName>
</protein>
<feature type="transmembrane region" description="Helical" evidence="7">
    <location>
        <begin position="40"/>
        <end position="59"/>
    </location>
</feature>
<gene>
    <name evidence="9" type="ORF">E8L03_03045</name>
</gene>
<comment type="subcellular location">
    <subcellularLocation>
        <location evidence="1">Membrane</location>
        <topology evidence="1">Multi-pass membrane protein</topology>
    </subcellularLocation>
</comment>
<name>A0ABX6NBK0_9BACT</name>
<feature type="transmembrane region" description="Helical" evidence="7">
    <location>
        <begin position="102"/>
        <end position="122"/>
    </location>
</feature>
<accession>A0ABX6NBK0</accession>
<sequence>MYNRIMTLFAGDVLSLFVALYVTFTLGVKLMSLPEGLLSTANIAVIAFTVFLSSTIFEIYSQRRIIFTKELLTKSVFAALLSIGLLSFAFYLLETPAFERPFVVPAALVAFFLLQFTWQAIYRSMELHPRIKQRILVFGSGEIAQRIRNLLTDGPQRYELLGFVPSEDSGINECDPLFRGVAADLPLLARELRAQSIVVGLEDRRGKLPLKQLMACKFAGIDIVEAPIFFESFMNKVLVENISPSWFIYGSGFRVTALKRACKRCFDLLLVAPSLLLILPVFPILALLIKLDSAGPAFYTQIRVGENNKAFRLIKFRSMRQDAEAMGAKWSEENDPRITRMGRFMRKTRLDEVPQLFNVLLGHMSLVGPRPERPVFIDELKASIPFYDERHIIKPGITGWAQVCYPYGSSVEDALEKLRYDLFYIKHLSLLFDIRIILKTINVVIMGKGAR</sequence>
<evidence type="ECO:0000256" key="1">
    <source>
        <dbReference type="ARBA" id="ARBA00004141"/>
    </source>
</evidence>
<dbReference type="Pfam" id="PF02397">
    <property type="entry name" value="Bac_transf"/>
    <property type="match status" value="1"/>
</dbReference>
<organism evidence="9 10">
    <name type="scientific">Oceanidesulfovibrio marinus</name>
    <dbReference type="NCBI Taxonomy" id="370038"/>
    <lineage>
        <taxon>Bacteria</taxon>
        <taxon>Pseudomonadati</taxon>
        <taxon>Thermodesulfobacteriota</taxon>
        <taxon>Desulfovibrionia</taxon>
        <taxon>Desulfovibrionales</taxon>
        <taxon>Desulfovibrionaceae</taxon>
        <taxon>Oceanidesulfovibrio</taxon>
    </lineage>
</organism>
<dbReference type="NCBIfam" id="TIGR03013">
    <property type="entry name" value="EpsB_2"/>
    <property type="match status" value="1"/>
</dbReference>
<evidence type="ECO:0000256" key="5">
    <source>
        <dbReference type="ARBA" id="ARBA00022989"/>
    </source>
</evidence>
<dbReference type="NCBIfam" id="TIGR03025">
    <property type="entry name" value="EPS_sugtrans"/>
    <property type="match status" value="1"/>
</dbReference>
<dbReference type="InterPro" id="IPR017464">
    <property type="entry name" value="Sugar_tfrase_EpsB_2"/>
</dbReference>
<feature type="transmembrane region" description="Helical" evidence="7">
    <location>
        <begin position="268"/>
        <end position="289"/>
    </location>
</feature>
<keyword evidence="3" id="KW-0808">Transferase</keyword>
<dbReference type="PANTHER" id="PTHR30576:SF21">
    <property type="entry name" value="UDP-GLUCOSE:UNDECAPRENYL-PHOSPHATE GLUCOSE-1-PHOSPHATE TRANSFERASE"/>
    <property type="match status" value="1"/>
</dbReference>
<keyword evidence="6 7" id="KW-0472">Membrane</keyword>
<feature type="transmembrane region" description="Helical" evidence="7">
    <location>
        <begin position="71"/>
        <end position="90"/>
    </location>
</feature>
<evidence type="ECO:0000256" key="2">
    <source>
        <dbReference type="ARBA" id="ARBA00006464"/>
    </source>
</evidence>
<dbReference type="PANTHER" id="PTHR30576">
    <property type="entry name" value="COLANIC BIOSYNTHESIS UDP-GLUCOSE LIPID CARRIER TRANSFERASE"/>
    <property type="match status" value="1"/>
</dbReference>
<reference evidence="9 10" key="1">
    <citation type="submission" date="2019-04" db="EMBL/GenBank/DDBJ databases">
        <title>Isolation and culture of sulfate reducing bacteria from the cold seep of the South China Sea.</title>
        <authorList>
            <person name="Sun C."/>
            <person name="Liu R."/>
        </authorList>
    </citation>
    <scope>NUCLEOTIDE SEQUENCE [LARGE SCALE GENOMIC DNA]</scope>
    <source>
        <strain evidence="9 10">CS1</strain>
    </source>
</reference>
<feature type="transmembrane region" description="Helical" evidence="7">
    <location>
        <begin position="7"/>
        <end position="28"/>
    </location>
</feature>
<dbReference type="EMBL" id="CP039543">
    <property type="protein sequence ID" value="QJT07965.1"/>
    <property type="molecule type" value="Genomic_DNA"/>
</dbReference>
<feature type="domain" description="Bacterial sugar transferase" evidence="8">
    <location>
        <begin position="263"/>
        <end position="445"/>
    </location>
</feature>
<evidence type="ECO:0000256" key="4">
    <source>
        <dbReference type="ARBA" id="ARBA00022692"/>
    </source>
</evidence>
<evidence type="ECO:0000256" key="7">
    <source>
        <dbReference type="SAM" id="Phobius"/>
    </source>
</evidence>
<dbReference type="InterPro" id="IPR003362">
    <property type="entry name" value="Bact_transf"/>
</dbReference>
<keyword evidence="5 7" id="KW-1133">Transmembrane helix</keyword>